<feature type="transmembrane region" description="Helical" evidence="7">
    <location>
        <begin position="141"/>
        <end position="164"/>
    </location>
</feature>
<evidence type="ECO:0000256" key="3">
    <source>
        <dbReference type="ARBA" id="ARBA00022475"/>
    </source>
</evidence>
<gene>
    <name evidence="9" type="ORF">C5N92_08530</name>
</gene>
<evidence type="ECO:0000256" key="5">
    <source>
        <dbReference type="ARBA" id="ARBA00022989"/>
    </source>
</evidence>
<dbReference type="PANTHER" id="PTHR30353">
    <property type="entry name" value="INNER MEMBRANE PROTEIN DEDA-RELATED"/>
    <property type="match status" value="1"/>
</dbReference>
<comment type="similarity">
    <text evidence="2 7">Belongs to the DedA family.</text>
</comment>
<evidence type="ECO:0000313" key="9">
    <source>
        <dbReference type="EMBL" id="RAL18259.1"/>
    </source>
</evidence>
<feature type="transmembrane region" description="Helical" evidence="7">
    <location>
        <begin position="33"/>
        <end position="51"/>
    </location>
</feature>
<reference evidence="10" key="1">
    <citation type="submission" date="2018-02" db="EMBL/GenBank/DDBJ databases">
        <title>Glaesserella australis sp. nov., isolated from the lungs of pigs.</title>
        <authorList>
            <person name="Turni C."/>
            <person name="Christensen H."/>
        </authorList>
    </citation>
    <scope>NUCLEOTIDE SEQUENCE [LARGE SCALE GENOMIC DNA]</scope>
    <source>
        <strain evidence="10">HS4635</strain>
    </source>
</reference>
<dbReference type="InterPro" id="IPR032818">
    <property type="entry name" value="DedA-like"/>
</dbReference>
<sequence>MSGLPDWLVAWFSSPWLPAILCLGAFADAFIGVSLFVLGEFFFIAGGYFVAQSSQWWIVPLIWAAALLGDVLSYFVGKRYGKQIAAKYIRPKAKRRLHYRRAYRLMLKRGGMAIFIARITGPLSKFMPLLAGSMRLPLSTVFLASLWGIIIGTAQFFVIGYALAKGSDYWTMIFG</sequence>
<dbReference type="OrthoDB" id="9780918at2"/>
<dbReference type="GO" id="GO:0005886">
    <property type="term" value="C:plasma membrane"/>
    <property type="evidence" value="ECO:0007669"/>
    <property type="project" value="UniProtKB-SubCell"/>
</dbReference>
<dbReference type="Pfam" id="PF09335">
    <property type="entry name" value="VTT_dom"/>
    <property type="match status" value="1"/>
</dbReference>
<keyword evidence="6 7" id="KW-0472">Membrane</keyword>
<comment type="subcellular location">
    <subcellularLocation>
        <location evidence="1 7">Cell membrane</location>
        <topology evidence="1 7">Multi-pass membrane protein</topology>
    </subcellularLocation>
</comment>
<accession>A0A328BVZ0</accession>
<keyword evidence="4 7" id="KW-0812">Transmembrane</keyword>
<evidence type="ECO:0000256" key="7">
    <source>
        <dbReference type="RuleBase" id="RU367016"/>
    </source>
</evidence>
<evidence type="ECO:0000256" key="4">
    <source>
        <dbReference type="ARBA" id="ARBA00022692"/>
    </source>
</evidence>
<name>A0A328BVZ0_9PAST</name>
<keyword evidence="3 7" id="KW-1003">Cell membrane</keyword>
<evidence type="ECO:0000256" key="1">
    <source>
        <dbReference type="ARBA" id="ARBA00004651"/>
    </source>
</evidence>
<evidence type="ECO:0000256" key="6">
    <source>
        <dbReference type="ARBA" id="ARBA00023136"/>
    </source>
</evidence>
<organism evidence="9 10">
    <name type="scientific">Glaesserella australis</name>
    <dbReference type="NCBI Taxonomy" id="2094024"/>
    <lineage>
        <taxon>Bacteria</taxon>
        <taxon>Pseudomonadati</taxon>
        <taxon>Pseudomonadota</taxon>
        <taxon>Gammaproteobacteria</taxon>
        <taxon>Pasteurellales</taxon>
        <taxon>Pasteurellaceae</taxon>
        <taxon>Glaesserella</taxon>
    </lineage>
</organism>
<feature type="transmembrane region" description="Helical" evidence="7">
    <location>
        <begin position="57"/>
        <end position="77"/>
    </location>
</feature>
<dbReference type="PANTHER" id="PTHR30353:SF15">
    <property type="entry name" value="INNER MEMBRANE PROTEIN YABI"/>
    <property type="match status" value="1"/>
</dbReference>
<dbReference type="InterPro" id="IPR032816">
    <property type="entry name" value="VTT_dom"/>
</dbReference>
<protein>
    <recommendedName>
        <fullName evidence="8">VTT domain-containing protein</fullName>
    </recommendedName>
</protein>
<evidence type="ECO:0000313" key="10">
    <source>
        <dbReference type="Proteomes" id="UP000248689"/>
    </source>
</evidence>
<dbReference type="EMBL" id="PTPX01000017">
    <property type="protein sequence ID" value="RAL18259.1"/>
    <property type="molecule type" value="Genomic_DNA"/>
</dbReference>
<proteinExistence type="inferred from homology"/>
<feature type="domain" description="VTT" evidence="8">
    <location>
        <begin position="39"/>
        <end position="161"/>
    </location>
</feature>
<dbReference type="Proteomes" id="UP000248689">
    <property type="component" value="Unassembled WGS sequence"/>
</dbReference>
<comment type="caution">
    <text evidence="9">The sequence shown here is derived from an EMBL/GenBank/DDBJ whole genome shotgun (WGS) entry which is preliminary data.</text>
</comment>
<keyword evidence="5 7" id="KW-1133">Transmembrane helix</keyword>
<evidence type="ECO:0000259" key="8">
    <source>
        <dbReference type="Pfam" id="PF09335"/>
    </source>
</evidence>
<dbReference type="AlphaFoldDB" id="A0A328BVZ0"/>
<feature type="transmembrane region" description="Helical" evidence="7">
    <location>
        <begin position="6"/>
        <end position="26"/>
    </location>
</feature>
<evidence type="ECO:0000256" key="2">
    <source>
        <dbReference type="ARBA" id="ARBA00010792"/>
    </source>
</evidence>
<keyword evidence="10" id="KW-1185">Reference proteome</keyword>
<dbReference type="RefSeq" id="WP_111750436.1">
    <property type="nucleotide sequence ID" value="NZ_PTPX01000017.1"/>
</dbReference>
<feature type="transmembrane region" description="Helical" evidence="7">
    <location>
        <begin position="102"/>
        <end position="121"/>
    </location>
</feature>